<dbReference type="STRING" id="667676.SAMN05192539_1007151"/>
<gene>
    <name evidence="1" type="ORF">SAMN05192539_1007151</name>
</gene>
<keyword evidence="2" id="KW-1185">Reference proteome</keyword>
<accession>A0A1H6WK25</accession>
<protein>
    <submittedName>
        <fullName evidence="1">Uncharacterized protein</fullName>
    </submittedName>
</protein>
<organism evidence="1 2">
    <name type="scientific">Paraburkholderia diazotrophica</name>
    <dbReference type="NCBI Taxonomy" id="667676"/>
    <lineage>
        <taxon>Bacteria</taxon>
        <taxon>Pseudomonadati</taxon>
        <taxon>Pseudomonadota</taxon>
        <taxon>Betaproteobacteria</taxon>
        <taxon>Burkholderiales</taxon>
        <taxon>Burkholderiaceae</taxon>
        <taxon>Paraburkholderia</taxon>
    </lineage>
</organism>
<dbReference type="AlphaFoldDB" id="A0A1H6WK25"/>
<sequence>MAAYLSAIFRSYRDACDAQRLLDESVLRESGALFLFPIGPSTRCARAVCPAHEPDHAEYAAHGEQFAIMAGNRFIEPHADYFVAGLHEDRRAGHTLLVAAHAESSVLVQMCDTLKDCGAFAIRLPGSRWRLCHSR</sequence>
<proteinExistence type="predicted"/>
<dbReference type="OrthoDB" id="9006100at2"/>
<reference evidence="2" key="1">
    <citation type="submission" date="2016-10" db="EMBL/GenBank/DDBJ databases">
        <authorList>
            <person name="Varghese N."/>
            <person name="Submissions S."/>
        </authorList>
    </citation>
    <scope>NUCLEOTIDE SEQUENCE [LARGE SCALE GENOMIC DNA]</scope>
    <source>
        <strain evidence="2">LMG 26031</strain>
    </source>
</reference>
<dbReference type="Proteomes" id="UP000198866">
    <property type="component" value="Unassembled WGS sequence"/>
</dbReference>
<dbReference type="RefSeq" id="WP_090865364.1">
    <property type="nucleotide sequence ID" value="NZ_FNYE01000007.1"/>
</dbReference>
<dbReference type="EMBL" id="FNYE01000007">
    <property type="protein sequence ID" value="SEJ17233.1"/>
    <property type="molecule type" value="Genomic_DNA"/>
</dbReference>
<evidence type="ECO:0000313" key="1">
    <source>
        <dbReference type="EMBL" id="SEJ17233.1"/>
    </source>
</evidence>
<name>A0A1H6WK25_9BURK</name>
<evidence type="ECO:0000313" key="2">
    <source>
        <dbReference type="Proteomes" id="UP000198866"/>
    </source>
</evidence>